<dbReference type="Proteomes" id="UP001165960">
    <property type="component" value="Unassembled WGS sequence"/>
</dbReference>
<evidence type="ECO:0000313" key="2">
    <source>
        <dbReference type="Proteomes" id="UP001165960"/>
    </source>
</evidence>
<dbReference type="EMBL" id="QTSX02003571">
    <property type="protein sequence ID" value="KAJ9070517.1"/>
    <property type="molecule type" value="Genomic_DNA"/>
</dbReference>
<accession>A0ACC2T8A9</accession>
<comment type="caution">
    <text evidence="1">The sequence shown here is derived from an EMBL/GenBank/DDBJ whole genome shotgun (WGS) entry which is preliminary data.</text>
</comment>
<sequence length="103" mass="12054">MGTCFPTNRLRQPPIQTNHSEEYEVKCIHSDQTHYQKPQYYVKWRGYPIEESTWELLSNLTNAQEAIQLYLNKKNWEGALGKKGMMSGLTILLIWKPRPKSGN</sequence>
<gene>
    <name evidence="1" type="ORF">DSO57_1007141</name>
</gene>
<protein>
    <submittedName>
        <fullName evidence="1">Uncharacterized protein</fullName>
    </submittedName>
</protein>
<keyword evidence="2" id="KW-1185">Reference proteome</keyword>
<organism evidence="1 2">
    <name type="scientific">Entomophthora muscae</name>
    <dbReference type="NCBI Taxonomy" id="34485"/>
    <lineage>
        <taxon>Eukaryota</taxon>
        <taxon>Fungi</taxon>
        <taxon>Fungi incertae sedis</taxon>
        <taxon>Zoopagomycota</taxon>
        <taxon>Entomophthoromycotina</taxon>
        <taxon>Entomophthoromycetes</taxon>
        <taxon>Entomophthorales</taxon>
        <taxon>Entomophthoraceae</taxon>
        <taxon>Entomophthora</taxon>
    </lineage>
</organism>
<proteinExistence type="predicted"/>
<name>A0ACC2T8A9_9FUNG</name>
<reference evidence="1" key="1">
    <citation type="submission" date="2022-04" db="EMBL/GenBank/DDBJ databases">
        <title>Genome of the entomopathogenic fungus Entomophthora muscae.</title>
        <authorList>
            <person name="Elya C."/>
            <person name="Lovett B.R."/>
            <person name="Lee E."/>
            <person name="Macias A.M."/>
            <person name="Hajek A.E."/>
            <person name="De Bivort B.L."/>
            <person name="Kasson M.T."/>
            <person name="De Fine Licht H.H."/>
            <person name="Stajich J.E."/>
        </authorList>
    </citation>
    <scope>NUCLEOTIDE SEQUENCE</scope>
    <source>
        <strain evidence="1">Berkeley</strain>
    </source>
</reference>
<evidence type="ECO:0000313" key="1">
    <source>
        <dbReference type="EMBL" id="KAJ9070517.1"/>
    </source>
</evidence>